<dbReference type="PIRSF" id="PIRSF006181">
    <property type="entry name" value="EbsC_YbaK"/>
    <property type="match status" value="1"/>
</dbReference>
<dbReference type="SUPFAM" id="SSF55826">
    <property type="entry name" value="YbaK/ProRS associated domain"/>
    <property type="match status" value="1"/>
</dbReference>
<name>A0A1I2HJE6_9BACT</name>
<dbReference type="Gene3D" id="3.90.960.10">
    <property type="entry name" value="YbaK/aminoacyl-tRNA synthetase-associated domain"/>
    <property type="match status" value="1"/>
</dbReference>
<dbReference type="STRING" id="655355.SAMN05216283_10470"/>
<dbReference type="PANTHER" id="PTHR30411">
    <property type="entry name" value="CYTOPLASMIC PROTEIN"/>
    <property type="match status" value="1"/>
</dbReference>
<evidence type="ECO:0000256" key="1">
    <source>
        <dbReference type="ARBA" id="ARBA00009798"/>
    </source>
</evidence>
<dbReference type="InterPro" id="IPR007214">
    <property type="entry name" value="YbaK/aa-tRNA-synth-assoc-dom"/>
</dbReference>
<dbReference type="InterPro" id="IPR036754">
    <property type="entry name" value="YbaK/aa-tRNA-synt-asso_dom_sf"/>
</dbReference>
<dbReference type="PANTHER" id="PTHR30411:SF0">
    <property type="entry name" value="CYS-TRNA(PRO)_CYS-TRNA(CYS) DEACYLASE YBAK"/>
    <property type="match status" value="1"/>
</dbReference>
<organism evidence="6 7">
    <name type="scientific">Sunxiuqinia elliptica</name>
    <dbReference type="NCBI Taxonomy" id="655355"/>
    <lineage>
        <taxon>Bacteria</taxon>
        <taxon>Pseudomonadati</taxon>
        <taxon>Bacteroidota</taxon>
        <taxon>Bacteroidia</taxon>
        <taxon>Marinilabiliales</taxon>
        <taxon>Prolixibacteraceae</taxon>
        <taxon>Sunxiuqinia</taxon>
    </lineage>
</organism>
<dbReference type="InterPro" id="IPR004369">
    <property type="entry name" value="Prolyl-tRNA_editing_YbaK/EbsC"/>
</dbReference>
<dbReference type="CDD" id="cd00002">
    <property type="entry name" value="YbaK_deacylase"/>
    <property type="match status" value="1"/>
</dbReference>
<keyword evidence="2 4" id="KW-0648">Protein biosynthesis</keyword>
<evidence type="ECO:0000313" key="6">
    <source>
        <dbReference type="EMBL" id="SFF28571.1"/>
    </source>
</evidence>
<proteinExistence type="inferred from homology"/>
<keyword evidence="7" id="KW-1185">Reference proteome</keyword>
<evidence type="ECO:0000256" key="2">
    <source>
        <dbReference type="ARBA" id="ARBA00022917"/>
    </source>
</evidence>
<accession>A0A1I2HJE6</accession>
<dbReference type="EMBL" id="FONW01000004">
    <property type="protein sequence ID" value="SFF28571.1"/>
    <property type="molecule type" value="Genomic_DNA"/>
</dbReference>
<dbReference type="NCBIfam" id="TIGR00011">
    <property type="entry name" value="YbaK_EbsC"/>
    <property type="match status" value="1"/>
</dbReference>
<evidence type="ECO:0000256" key="4">
    <source>
        <dbReference type="PIRNR" id="PIRNR006181"/>
    </source>
</evidence>
<dbReference type="Pfam" id="PF04073">
    <property type="entry name" value="tRNA_edit"/>
    <property type="match status" value="1"/>
</dbReference>
<dbReference type="GO" id="GO:0002161">
    <property type="term" value="F:aminoacyl-tRNA deacylase activity"/>
    <property type="evidence" value="ECO:0007669"/>
    <property type="project" value="InterPro"/>
</dbReference>
<dbReference type="EC" id="4.2.-.-" evidence="4"/>
<keyword evidence="3 4" id="KW-0456">Lyase</keyword>
<feature type="domain" description="YbaK/aminoacyl-tRNA synthetase-associated" evidence="5">
    <location>
        <begin position="31"/>
        <end position="145"/>
    </location>
</feature>
<comment type="similarity">
    <text evidence="1 4">Belongs to the prolyl-tRNA editing family. YbaK/EbsC subfamily.</text>
</comment>
<dbReference type="RefSeq" id="WP_093919757.1">
    <property type="nucleotide sequence ID" value="NZ_FONW01000004.1"/>
</dbReference>
<dbReference type="AlphaFoldDB" id="A0A1I2HJE6"/>
<gene>
    <name evidence="6" type="ORF">SAMN05216283_10470</name>
</gene>
<dbReference type="Proteomes" id="UP000198964">
    <property type="component" value="Unassembled WGS sequence"/>
</dbReference>
<evidence type="ECO:0000313" key="7">
    <source>
        <dbReference type="Proteomes" id="UP000198964"/>
    </source>
</evidence>
<reference evidence="6 7" key="1">
    <citation type="submission" date="2016-10" db="EMBL/GenBank/DDBJ databases">
        <authorList>
            <person name="de Groot N.N."/>
        </authorList>
    </citation>
    <scope>NUCLEOTIDE SEQUENCE [LARGE SCALE GENOMIC DNA]</scope>
    <source>
        <strain evidence="6 7">CGMCC 1.9156</strain>
    </source>
</reference>
<dbReference type="GO" id="GO:0006412">
    <property type="term" value="P:translation"/>
    <property type="evidence" value="ECO:0007669"/>
    <property type="project" value="UniProtKB-KW"/>
</dbReference>
<sequence>MKKTNAVRILDNHKMPYELIAYEVDESDLSATTLAEKLGQNINQIFKTLVLRGTNTGIFVAVIPGHAEVDLKKAAKVSGNKKAEMVAMKELLPLTGYIRGGCSPVGLKKPYPIFIHESCLDHETIYISAGKRGMQVKLQPQHLIDVTQAEVCDLVSQ</sequence>
<evidence type="ECO:0000259" key="5">
    <source>
        <dbReference type="Pfam" id="PF04073"/>
    </source>
</evidence>
<protein>
    <recommendedName>
        <fullName evidence="4">Cys-tRNA(Pro)/Cys-tRNA(Cys) deacylase</fullName>
        <ecNumber evidence="4">4.2.-.-</ecNumber>
    </recommendedName>
</protein>
<dbReference type="GO" id="GO:0016829">
    <property type="term" value="F:lyase activity"/>
    <property type="evidence" value="ECO:0007669"/>
    <property type="project" value="UniProtKB-KW"/>
</dbReference>
<evidence type="ECO:0000256" key="3">
    <source>
        <dbReference type="ARBA" id="ARBA00023239"/>
    </source>
</evidence>